<reference evidence="1 2" key="1">
    <citation type="journal article" date="2010" name="BMC Genomics">
        <title>Metabolic flexibility revealed in the genome of the cyst-forming alpha-1 proteobacterium Rhodospirillum centenum.</title>
        <authorList>
            <person name="Lu Y.K."/>
            <person name="Marden J."/>
            <person name="Han M."/>
            <person name="Swingley W.D."/>
            <person name="Mastrian S.D."/>
            <person name="Chowdhury S.R."/>
            <person name="Hao J."/>
            <person name="Helmy T."/>
            <person name="Kim S."/>
            <person name="Kurdoglu A.A."/>
            <person name="Matthies H.J."/>
            <person name="Rollo D."/>
            <person name="Stothard P."/>
            <person name="Blankenship R.E."/>
            <person name="Bauer C.E."/>
            <person name="Touchman J.W."/>
        </authorList>
    </citation>
    <scope>NUCLEOTIDE SEQUENCE [LARGE SCALE GENOMIC DNA]</scope>
    <source>
        <strain evidence="2">ATCC 51521 / SW</strain>
    </source>
</reference>
<name>B6IVK9_RHOCS</name>
<gene>
    <name evidence="1" type="ordered locus">RC1_2965</name>
</gene>
<evidence type="ECO:0000313" key="1">
    <source>
        <dbReference type="EMBL" id="ACJ00333.1"/>
    </source>
</evidence>
<dbReference type="Proteomes" id="UP000001591">
    <property type="component" value="Chromosome"/>
</dbReference>
<proteinExistence type="predicted"/>
<evidence type="ECO:0000313" key="2">
    <source>
        <dbReference type="Proteomes" id="UP000001591"/>
    </source>
</evidence>
<dbReference type="KEGG" id="rce:RC1_2965"/>
<organism evidence="1 2">
    <name type="scientific">Rhodospirillum centenum (strain ATCC 51521 / SW)</name>
    <dbReference type="NCBI Taxonomy" id="414684"/>
    <lineage>
        <taxon>Bacteria</taxon>
        <taxon>Pseudomonadati</taxon>
        <taxon>Pseudomonadota</taxon>
        <taxon>Alphaproteobacteria</taxon>
        <taxon>Rhodospirillales</taxon>
        <taxon>Rhodospirillaceae</taxon>
        <taxon>Rhodospirillum</taxon>
    </lineage>
</organism>
<sequence length="53" mass="6148">MLKTRYDRHAVHSWRILSILRRHSSAGTAGRLSRCRKMPFSTPPGKCRIGRLE</sequence>
<dbReference type="HOGENOM" id="CLU_3065618_0_0_5"/>
<keyword evidence="2" id="KW-1185">Reference proteome</keyword>
<protein>
    <submittedName>
        <fullName evidence="1">Uncharacterized protein</fullName>
    </submittedName>
</protein>
<dbReference type="STRING" id="414684.RC1_2965"/>
<dbReference type="EMBL" id="CP000613">
    <property type="protein sequence ID" value="ACJ00333.1"/>
    <property type="molecule type" value="Genomic_DNA"/>
</dbReference>
<accession>B6IVK9</accession>
<dbReference type="AlphaFoldDB" id="B6IVK9"/>